<dbReference type="PROSITE" id="PS51257">
    <property type="entry name" value="PROKAR_LIPOPROTEIN"/>
    <property type="match status" value="1"/>
</dbReference>
<dbReference type="Pfam" id="PF07660">
    <property type="entry name" value="STN"/>
    <property type="match status" value="1"/>
</dbReference>
<dbReference type="OrthoDB" id="9775455at2"/>
<dbReference type="Proteomes" id="UP000183107">
    <property type="component" value="Unassembled WGS sequence"/>
</dbReference>
<evidence type="ECO:0000256" key="2">
    <source>
        <dbReference type="ARBA" id="ARBA00022448"/>
    </source>
</evidence>
<feature type="compositionally biased region" description="Low complexity" evidence="8">
    <location>
        <begin position="604"/>
        <end position="619"/>
    </location>
</feature>
<dbReference type="PRINTS" id="PR00811">
    <property type="entry name" value="BCTERIALGSPD"/>
</dbReference>
<evidence type="ECO:0000256" key="8">
    <source>
        <dbReference type="SAM" id="MobiDB-lite"/>
    </source>
</evidence>
<dbReference type="EMBL" id="FOVJ01000002">
    <property type="protein sequence ID" value="SFN67280.1"/>
    <property type="molecule type" value="Genomic_DNA"/>
</dbReference>
<evidence type="ECO:0000313" key="10">
    <source>
        <dbReference type="EMBL" id="SFN67280.1"/>
    </source>
</evidence>
<comment type="similarity">
    <text evidence="6">Belongs to the bacterial secretin family.</text>
</comment>
<dbReference type="Pfam" id="PF03958">
    <property type="entry name" value="Secretin_N"/>
    <property type="match status" value="1"/>
</dbReference>
<dbReference type="GO" id="GO:0009306">
    <property type="term" value="P:protein secretion"/>
    <property type="evidence" value="ECO:0007669"/>
    <property type="project" value="InterPro"/>
</dbReference>
<proteinExistence type="inferred from homology"/>
<evidence type="ECO:0000259" key="9">
    <source>
        <dbReference type="SMART" id="SM00965"/>
    </source>
</evidence>
<organism evidence="10 11">
    <name type="scientific">Nitrosospira briensis</name>
    <dbReference type="NCBI Taxonomy" id="35799"/>
    <lineage>
        <taxon>Bacteria</taxon>
        <taxon>Pseudomonadati</taxon>
        <taxon>Pseudomonadota</taxon>
        <taxon>Betaproteobacteria</taxon>
        <taxon>Nitrosomonadales</taxon>
        <taxon>Nitrosomonadaceae</taxon>
        <taxon>Nitrosospira</taxon>
    </lineage>
</organism>
<evidence type="ECO:0000256" key="7">
    <source>
        <dbReference type="RuleBase" id="RU004004"/>
    </source>
</evidence>
<dbReference type="PANTHER" id="PTHR30332:SF17">
    <property type="entry name" value="TYPE IV PILIATION SYSTEM PROTEIN DR_0774-RELATED"/>
    <property type="match status" value="1"/>
</dbReference>
<dbReference type="InterPro" id="IPR004846">
    <property type="entry name" value="T2SS/T3SS_dom"/>
</dbReference>
<dbReference type="Gene3D" id="1.25.40.10">
    <property type="entry name" value="Tetratricopeptide repeat domain"/>
    <property type="match status" value="1"/>
</dbReference>
<dbReference type="GO" id="GO:0009279">
    <property type="term" value="C:cell outer membrane"/>
    <property type="evidence" value="ECO:0007669"/>
    <property type="project" value="UniProtKB-SubCell"/>
</dbReference>
<dbReference type="Gene3D" id="3.55.50.30">
    <property type="match status" value="1"/>
</dbReference>
<dbReference type="AlphaFoldDB" id="A0A1I5AY00"/>
<keyword evidence="11" id="KW-1185">Reference proteome</keyword>
<dbReference type="InterPro" id="IPR005644">
    <property type="entry name" value="NolW-like"/>
</dbReference>
<dbReference type="PANTHER" id="PTHR30332">
    <property type="entry name" value="PROBABLE GENERAL SECRETION PATHWAY PROTEIN D"/>
    <property type="match status" value="1"/>
</dbReference>
<dbReference type="Gene3D" id="3.30.1370.120">
    <property type="match status" value="1"/>
</dbReference>
<feature type="region of interest" description="Disordered" evidence="8">
    <location>
        <begin position="600"/>
        <end position="639"/>
    </location>
</feature>
<dbReference type="PRINTS" id="PR01032">
    <property type="entry name" value="PHAGEIV"/>
</dbReference>
<keyword evidence="5" id="KW-0998">Cell outer membrane</keyword>
<keyword evidence="4" id="KW-0472">Membrane</keyword>
<dbReference type="InterPro" id="IPR038591">
    <property type="entry name" value="NolW-like_sf"/>
</dbReference>
<name>A0A1I5AY00_9PROT</name>
<dbReference type="InterPro" id="IPR001775">
    <property type="entry name" value="GspD/PilQ"/>
</dbReference>
<dbReference type="InterPro" id="IPR050810">
    <property type="entry name" value="Bact_Secretion_Sys_Channel"/>
</dbReference>
<sequence>MGKYIVIVLILATFAGCATNKAFVEGKRLIAEGQVDSGLASLEEAARKEPDNIEIRAVLARQREAVAGRLLLDADQARLSGDPAAAEQGYRHVLRMDQRNERAQAGLAALDMSRRHAALIKHAEELLERADYAAASAQVRSVLQENPAQPEVRRLMQRIAEMELQAGQMGPVLKTAFKQPVTFEFRDTGLKSVFEIMARTAGINIVFDKDVKQDTKTTIFVRDTNIEDVLKLLLVTNQLAHKVLNENSVLIYPNTPAKQKEYQELMVRSFYVANADVKQIVAMVKGLVKTKDIHVDEKLNLFVMKDTPDAIRLVERLIAINDLADPEVVLEVEVLEIGRNRLLNLGLQYPDRINVNMLSAASAAAGAPFAPFQISSAGIDREGFNLNQLTGFIANPALLINLKRQDGIINVLANPRIRVKNREKAKILIGDKVPVVTTTAAVNVGIASSVSYLDVGLKLDVESTISLQDEVSMKVSLEVSNIVREVEITGGGLAYQVGTRTAATTLALRDGETQVLAGLISDDERTTLSKIPGLGDLPWIGKLFMNQNTTRNKTEIALLITPRIVRNIARPAKAVSELHFGTENTIGTSPMTIGKVAPRSLAMSPSSSSTGVTPGSASPPVVPDPKDEPRAAQTAPAADDGFPVVTLTAPEQISQISAGQEFAVSVSIAGAEALPPAEVELNYDPGALEAIDEGEKSGVRMVKLSRGGEPVDLRFRIIAQKPVTTQITLGNLAFQGQSGGLSAPVVLPPAANIEIH</sequence>
<dbReference type="Pfam" id="PF00263">
    <property type="entry name" value="Secretin"/>
    <property type="match status" value="1"/>
</dbReference>
<keyword evidence="2 7" id="KW-0813">Transport</keyword>
<dbReference type="InterPro" id="IPR011662">
    <property type="entry name" value="Secretin/TonB_short_N"/>
</dbReference>
<evidence type="ECO:0000256" key="4">
    <source>
        <dbReference type="ARBA" id="ARBA00023136"/>
    </source>
</evidence>
<reference evidence="11" key="1">
    <citation type="submission" date="2016-10" db="EMBL/GenBank/DDBJ databases">
        <authorList>
            <person name="Varghese N."/>
        </authorList>
    </citation>
    <scope>NUCLEOTIDE SEQUENCE [LARGE SCALE GENOMIC DNA]</scope>
    <source>
        <strain evidence="11">Nsp8</strain>
    </source>
</reference>
<evidence type="ECO:0000256" key="3">
    <source>
        <dbReference type="ARBA" id="ARBA00022729"/>
    </source>
</evidence>
<dbReference type="GO" id="GO:0015627">
    <property type="term" value="C:type II protein secretion system complex"/>
    <property type="evidence" value="ECO:0007669"/>
    <property type="project" value="TreeGrafter"/>
</dbReference>
<evidence type="ECO:0000313" key="11">
    <source>
        <dbReference type="Proteomes" id="UP000183107"/>
    </source>
</evidence>
<dbReference type="InterPro" id="IPR011990">
    <property type="entry name" value="TPR-like_helical_dom_sf"/>
</dbReference>
<evidence type="ECO:0000256" key="1">
    <source>
        <dbReference type="ARBA" id="ARBA00004370"/>
    </source>
</evidence>
<gene>
    <name evidence="10" type="ORF">SAMN05216386_1579</name>
</gene>
<comment type="subcellular location">
    <subcellularLocation>
        <location evidence="7">Cell outer membrane</location>
    </subcellularLocation>
    <subcellularLocation>
        <location evidence="1">Membrane</location>
    </subcellularLocation>
</comment>
<dbReference type="SMART" id="SM00965">
    <property type="entry name" value="STN"/>
    <property type="match status" value="1"/>
</dbReference>
<feature type="domain" description="Secretin/TonB short N-terminal" evidence="9">
    <location>
        <begin position="203"/>
        <end position="254"/>
    </location>
</feature>
<dbReference type="RefSeq" id="WP_074796328.1">
    <property type="nucleotide sequence ID" value="NZ_FOVJ01000002.1"/>
</dbReference>
<evidence type="ECO:0000256" key="6">
    <source>
        <dbReference type="RuleBase" id="RU004003"/>
    </source>
</evidence>
<accession>A0A1I5AY00</accession>
<evidence type="ECO:0000256" key="5">
    <source>
        <dbReference type="ARBA" id="ARBA00023237"/>
    </source>
</evidence>
<protein>
    <submittedName>
        <fullName evidence="10">General secretion pathway protein D</fullName>
    </submittedName>
</protein>
<keyword evidence="3" id="KW-0732">Signal</keyword>